<dbReference type="Proteomes" id="UP001341840">
    <property type="component" value="Unassembled WGS sequence"/>
</dbReference>
<comment type="caution">
    <text evidence="1">The sequence shown here is derived from an EMBL/GenBank/DDBJ whole genome shotgun (WGS) entry which is preliminary data.</text>
</comment>
<gene>
    <name evidence="1" type="ORF">PIB30_024678</name>
</gene>
<proteinExistence type="predicted"/>
<evidence type="ECO:0000313" key="1">
    <source>
        <dbReference type="EMBL" id="MED6218193.1"/>
    </source>
</evidence>
<name>A0ABU6ZAA0_9FABA</name>
<evidence type="ECO:0000313" key="2">
    <source>
        <dbReference type="Proteomes" id="UP001341840"/>
    </source>
</evidence>
<organism evidence="1 2">
    <name type="scientific">Stylosanthes scabra</name>
    <dbReference type="NCBI Taxonomy" id="79078"/>
    <lineage>
        <taxon>Eukaryota</taxon>
        <taxon>Viridiplantae</taxon>
        <taxon>Streptophyta</taxon>
        <taxon>Embryophyta</taxon>
        <taxon>Tracheophyta</taxon>
        <taxon>Spermatophyta</taxon>
        <taxon>Magnoliopsida</taxon>
        <taxon>eudicotyledons</taxon>
        <taxon>Gunneridae</taxon>
        <taxon>Pentapetalae</taxon>
        <taxon>rosids</taxon>
        <taxon>fabids</taxon>
        <taxon>Fabales</taxon>
        <taxon>Fabaceae</taxon>
        <taxon>Papilionoideae</taxon>
        <taxon>50 kb inversion clade</taxon>
        <taxon>dalbergioids sensu lato</taxon>
        <taxon>Dalbergieae</taxon>
        <taxon>Pterocarpus clade</taxon>
        <taxon>Stylosanthes</taxon>
    </lineage>
</organism>
<dbReference type="EMBL" id="JASCZI010271949">
    <property type="protein sequence ID" value="MED6218193.1"/>
    <property type="molecule type" value="Genomic_DNA"/>
</dbReference>
<reference evidence="1 2" key="1">
    <citation type="journal article" date="2023" name="Plants (Basel)">
        <title>Bridging the Gap: Combining Genomics and Transcriptomics Approaches to Understand Stylosanthes scabra, an Orphan Legume from the Brazilian Caatinga.</title>
        <authorList>
            <person name="Ferreira-Neto J.R.C."/>
            <person name="da Silva M.D."/>
            <person name="Binneck E."/>
            <person name="de Melo N.F."/>
            <person name="da Silva R.H."/>
            <person name="de Melo A.L.T.M."/>
            <person name="Pandolfi V."/>
            <person name="Bustamante F.O."/>
            <person name="Brasileiro-Vidal A.C."/>
            <person name="Benko-Iseppon A.M."/>
        </authorList>
    </citation>
    <scope>NUCLEOTIDE SEQUENCE [LARGE SCALE GENOMIC DNA]</scope>
    <source>
        <tissue evidence="1">Leaves</tissue>
    </source>
</reference>
<accession>A0ABU6ZAA0</accession>
<protein>
    <submittedName>
        <fullName evidence="1">Uncharacterized protein</fullName>
    </submittedName>
</protein>
<sequence length="109" mass="12120">MGILCSISLSDTPARVGMLSSLSLKAPLPSRAASRRFTKRCHRVQPKYQVWDSGRSAQEAKGKVQVLLGVRDSAPDSQEYPLSPVQSYCHQDLLRLSKLNMESLIYAQD</sequence>
<keyword evidence="2" id="KW-1185">Reference proteome</keyword>